<accession>A0A225VD44</accession>
<dbReference type="OrthoDB" id="89797at2759"/>
<gene>
    <name evidence="1" type="ORF">PHMEG_00026040</name>
</gene>
<reference evidence="2" key="1">
    <citation type="submission" date="2017-03" db="EMBL/GenBank/DDBJ databases">
        <title>Phytopthora megakarya and P. palmivora, two closely related causual agents of cacao black pod achieved similar genome size and gene model numbers by different mechanisms.</title>
        <authorList>
            <person name="Ali S."/>
            <person name="Shao J."/>
            <person name="Larry D.J."/>
            <person name="Kronmiller B."/>
            <person name="Shen D."/>
            <person name="Strem M.D."/>
            <person name="Melnick R.L."/>
            <person name="Guiltinan M.J."/>
            <person name="Tyler B.M."/>
            <person name="Meinhardt L.W."/>
            <person name="Bailey B.A."/>
        </authorList>
    </citation>
    <scope>NUCLEOTIDE SEQUENCE [LARGE SCALE GENOMIC DNA]</scope>
    <source>
        <strain evidence="2">zdho120</strain>
    </source>
</reference>
<organism evidence="1 2">
    <name type="scientific">Phytophthora megakarya</name>
    <dbReference type="NCBI Taxonomy" id="4795"/>
    <lineage>
        <taxon>Eukaryota</taxon>
        <taxon>Sar</taxon>
        <taxon>Stramenopiles</taxon>
        <taxon>Oomycota</taxon>
        <taxon>Peronosporomycetes</taxon>
        <taxon>Peronosporales</taxon>
        <taxon>Peronosporaceae</taxon>
        <taxon>Phytophthora</taxon>
    </lineage>
</organism>
<protein>
    <recommendedName>
        <fullName evidence="3">DUF659 domain-containing protein</fullName>
    </recommendedName>
</protein>
<evidence type="ECO:0008006" key="3">
    <source>
        <dbReference type="Google" id="ProtNLM"/>
    </source>
</evidence>
<comment type="caution">
    <text evidence="1">The sequence shown here is derived from an EMBL/GenBank/DDBJ whole genome shotgun (WGS) entry which is preliminary data.</text>
</comment>
<evidence type="ECO:0000313" key="1">
    <source>
        <dbReference type="EMBL" id="OWZ02410.1"/>
    </source>
</evidence>
<feature type="non-terminal residue" evidence="1">
    <location>
        <position position="284"/>
    </location>
</feature>
<dbReference type="Proteomes" id="UP000198211">
    <property type="component" value="Unassembled WGS sequence"/>
</dbReference>
<proteinExistence type="predicted"/>
<dbReference type="SUPFAM" id="SSF53098">
    <property type="entry name" value="Ribonuclease H-like"/>
    <property type="match status" value="1"/>
</dbReference>
<name>A0A225VD44_9STRA</name>
<dbReference type="AlphaFoldDB" id="A0A225VD44"/>
<dbReference type="STRING" id="4795.A0A225VD44"/>
<keyword evidence="2" id="KW-1185">Reference proteome</keyword>
<dbReference type="EMBL" id="NBNE01006191">
    <property type="protein sequence ID" value="OWZ02410.1"/>
    <property type="molecule type" value="Genomic_DNA"/>
</dbReference>
<sequence>MSEATRPIFGGGCSAHVIDLLIQDIDKLDFLKTIESKAVAVTTYVRDYHDMLSQFRTILSDTQCDHHRQLALPVRTRWTTLKKLLTEPEFADLVKASASTKKAAEKLIVAFLDPVIEALRELESDNCSASRVYSRFRWLLNHPTYGSDDERTDVQESLVKKIDDRWAFAHTDAIGLAFLLDPHTADISLRSKILERLNASHADINRALNEFAAEKRDWTPEKRSHFDGVAPRTYCEWSIMDFIHSKKRNRLTTGKVDMLACIYVNHHAVEKENADWASLQSYPE</sequence>
<dbReference type="InterPro" id="IPR012337">
    <property type="entry name" value="RNaseH-like_sf"/>
</dbReference>
<evidence type="ECO:0000313" key="2">
    <source>
        <dbReference type="Proteomes" id="UP000198211"/>
    </source>
</evidence>